<dbReference type="EMBL" id="OVEO01000004">
    <property type="protein sequence ID" value="SPQ95675.1"/>
    <property type="molecule type" value="Genomic_DNA"/>
</dbReference>
<gene>
    <name evidence="2" type="ORF">PLBR_LOCUS2890</name>
</gene>
<reference evidence="2 3" key="1">
    <citation type="submission" date="2018-03" db="EMBL/GenBank/DDBJ databases">
        <authorList>
            <person name="Fogelqvist J."/>
        </authorList>
    </citation>
    <scope>NUCLEOTIDE SEQUENCE [LARGE SCALE GENOMIC DNA]</scope>
</reference>
<evidence type="ECO:0000256" key="1">
    <source>
        <dbReference type="SAM" id="MobiDB-lite"/>
    </source>
</evidence>
<keyword evidence="2" id="KW-0496">Mitochondrion</keyword>
<evidence type="ECO:0000313" key="2">
    <source>
        <dbReference type="EMBL" id="SPQ95675.1"/>
    </source>
</evidence>
<organism evidence="2 3">
    <name type="scientific">Plasmodiophora brassicae</name>
    <name type="common">Clubroot disease agent</name>
    <dbReference type="NCBI Taxonomy" id="37360"/>
    <lineage>
        <taxon>Eukaryota</taxon>
        <taxon>Sar</taxon>
        <taxon>Rhizaria</taxon>
        <taxon>Endomyxa</taxon>
        <taxon>Phytomyxea</taxon>
        <taxon>Plasmodiophorida</taxon>
        <taxon>Plasmodiophoridae</taxon>
        <taxon>Plasmodiophora</taxon>
    </lineage>
</organism>
<feature type="compositionally biased region" description="Basic and acidic residues" evidence="1">
    <location>
        <begin position="60"/>
        <end position="87"/>
    </location>
</feature>
<geneLocation type="mitochondrion" evidence="2"/>
<dbReference type="Proteomes" id="UP000290189">
    <property type="component" value="Unassembled WGS sequence"/>
</dbReference>
<dbReference type="PROSITE" id="PS51257">
    <property type="entry name" value="PROKAR_LIPOPROTEIN"/>
    <property type="match status" value="1"/>
</dbReference>
<dbReference type="AlphaFoldDB" id="A0A3P3Y670"/>
<proteinExistence type="predicted"/>
<feature type="region of interest" description="Disordered" evidence="1">
    <location>
        <begin position="59"/>
        <end position="87"/>
    </location>
</feature>
<evidence type="ECO:0000313" key="3">
    <source>
        <dbReference type="Proteomes" id="UP000290189"/>
    </source>
</evidence>
<name>A0A3P3Y670_PLABS</name>
<accession>A0A3P3Y670</accession>
<protein>
    <submittedName>
        <fullName evidence="2">Uncharacterized protein</fullName>
    </submittedName>
</protein>
<sequence length="142" mass="16046">MAEHDSRAVASGGLLCSCRKAVGEFCPDVAVAGGDDDSLSIELTDEMKQFLVRSKRRRIERQEQRRAADAERARREYTQEREKKSKERAARAILFGSRVDEIDSLEQQLSARFDESVRRHNSALWPAVALSFGRARAVLQPL</sequence>